<dbReference type="InterPro" id="IPR025350">
    <property type="entry name" value="DUF4254"/>
</dbReference>
<comment type="caution">
    <text evidence="1">The sequence shown here is derived from an EMBL/GenBank/DDBJ whole genome shotgun (WGS) entry which is preliminary data.</text>
</comment>
<accession>A0ABV8DNW6</accession>
<dbReference type="EMBL" id="JBHSAX010000006">
    <property type="protein sequence ID" value="MFC3961661.1"/>
    <property type="molecule type" value="Genomic_DNA"/>
</dbReference>
<evidence type="ECO:0000313" key="1">
    <source>
        <dbReference type="EMBL" id="MFC3961661.1"/>
    </source>
</evidence>
<keyword evidence="2" id="KW-1185">Reference proteome</keyword>
<evidence type="ECO:0000313" key="2">
    <source>
        <dbReference type="Proteomes" id="UP001595696"/>
    </source>
</evidence>
<name>A0ABV8DNW6_9NOCA</name>
<sequence length="89" mass="9788">MAVDLWASAHLPPPRPDAKLRAETLGAVIDRLARTQVCAYHLLMTVDDVAAPQVHVAWHRLAELVDDYTALADALAQRAARLPALREDL</sequence>
<dbReference type="RefSeq" id="WP_378611418.1">
    <property type="nucleotide sequence ID" value="NZ_JBHSAX010000006.1"/>
</dbReference>
<gene>
    <name evidence="1" type="ORF">ACFO0B_06635</name>
</gene>
<dbReference type="Proteomes" id="UP001595696">
    <property type="component" value="Unassembled WGS sequence"/>
</dbReference>
<proteinExistence type="predicted"/>
<organism evidence="1 2">
    <name type="scientific">Nocardia jiangsuensis</name>
    <dbReference type="NCBI Taxonomy" id="1691563"/>
    <lineage>
        <taxon>Bacteria</taxon>
        <taxon>Bacillati</taxon>
        <taxon>Actinomycetota</taxon>
        <taxon>Actinomycetes</taxon>
        <taxon>Mycobacteriales</taxon>
        <taxon>Nocardiaceae</taxon>
        <taxon>Nocardia</taxon>
    </lineage>
</organism>
<protein>
    <submittedName>
        <fullName evidence="1">DUF4254 domain-containing protein</fullName>
    </submittedName>
</protein>
<reference evidence="2" key="1">
    <citation type="journal article" date="2019" name="Int. J. Syst. Evol. Microbiol.">
        <title>The Global Catalogue of Microorganisms (GCM) 10K type strain sequencing project: providing services to taxonomists for standard genome sequencing and annotation.</title>
        <authorList>
            <consortium name="The Broad Institute Genomics Platform"/>
            <consortium name="The Broad Institute Genome Sequencing Center for Infectious Disease"/>
            <person name="Wu L."/>
            <person name="Ma J."/>
        </authorList>
    </citation>
    <scope>NUCLEOTIDE SEQUENCE [LARGE SCALE GENOMIC DNA]</scope>
    <source>
        <strain evidence="2">CGMCC 4.7330</strain>
    </source>
</reference>
<dbReference type="Pfam" id="PF14063">
    <property type="entry name" value="DUF4254"/>
    <property type="match status" value="1"/>
</dbReference>